<feature type="region of interest" description="Disordered" evidence="1">
    <location>
        <begin position="1"/>
        <end position="67"/>
    </location>
</feature>
<organism evidence="2 3">
    <name type="scientific">Thermaerobacter marianensis (strain ATCC 700841 / DSM 12885 / JCM 10246 / 7p75a)</name>
    <dbReference type="NCBI Taxonomy" id="644966"/>
    <lineage>
        <taxon>Bacteria</taxon>
        <taxon>Bacillati</taxon>
        <taxon>Bacillota</taxon>
        <taxon>Clostridia</taxon>
        <taxon>Eubacteriales</taxon>
        <taxon>Clostridiales Family XVII. Incertae Sedis</taxon>
        <taxon>Thermaerobacter</taxon>
    </lineage>
</organism>
<dbReference type="RefSeq" id="WP_013496571.1">
    <property type="nucleotide sequence ID" value="NC_014831.1"/>
</dbReference>
<dbReference type="OrthoDB" id="1633470at2"/>
<feature type="compositionally biased region" description="Low complexity" evidence="1">
    <location>
        <begin position="55"/>
        <end position="67"/>
    </location>
</feature>
<feature type="region of interest" description="Disordered" evidence="1">
    <location>
        <begin position="101"/>
        <end position="172"/>
    </location>
</feature>
<dbReference type="EMBL" id="CP002344">
    <property type="protein sequence ID" value="ADU52271.1"/>
    <property type="molecule type" value="Genomic_DNA"/>
</dbReference>
<gene>
    <name evidence="2" type="ordered locus">Tmar_2191</name>
</gene>
<dbReference type="STRING" id="644966.Tmar_2191"/>
<dbReference type="KEGG" id="tmr:Tmar_2191"/>
<protein>
    <submittedName>
        <fullName evidence="2">Stage II sporulation protein P</fullName>
    </submittedName>
</protein>
<reference evidence="3" key="2">
    <citation type="journal article" date="2010" name="Stand. Genomic Sci.">
        <title>Complete genome sequence of Thermaerobacter marianensis type strain (7p75aT).</title>
        <authorList>
            <person name="Han C."/>
            <person name="Gu W."/>
            <person name="Zhang X."/>
            <person name="Lapidus A."/>
            <person name="Nolan M."/>
            <person name="Copeland A."/>
            <person name="Lucas S."/>
            <person name="Glavina Del Rio T."/>
            <person name="Tice H."/>
            <person name="Cheng J."/>
            <person name="Tapia R."/>
            <person name="Goodwin L."/>
            <person name="Pitluck S."/>
            <person name="Pagani I."/>
            <person name="Ivanova N."/>
            <person name="Mavromatis K."/>
            <person name="Mikhailova N."/>
            <person name="Pati A."/>
            <person name="Chen A."/>
            <person name="Palaniappan K."/>
            <person name="Land M."/>
            <person name="Hauser L."/>
            <person name="Chang Y."/>
            <person name="Jeffries C."/>
            <person name="Schneider S."/>
            <person name="Rohde M."/>
            <person name="Goker M."/>
            <person name="Pukall R."/>
            <person name="Woyke T."/>
            <person name="Bristow J."/>
            <person name="Eisen J."/>
            <person name="Markowitz V."/>
            <person name="Hugenholtz P."/>
            <person name="Kyrpides N."/>
            <person name="Klenk H."/>
            <person name="Detter J."/>
        </authorList>
    </citation>
    <scope>NUCLEOTIDE SEQUENCE [LARGE SCALE GENOMIC DNA]</scope>
    <source>
        <strain evidence="3">ATCC 700841 / DSM 12885 / JCM 10246 / 7p75a</strain>
    </source>
</reference>
<dbReference type="Pfam" id="PF07454">
    <property type="entry name" value="SpoIIP"/>
    <property type="match status" value="1"/>
</dbReference>
<feature type="compositionally biased region" description="Gly residues" evidence="1">
    <location>
        <begin position="213"/>
        <end position="225"/>
    </location>
</feature>
<dbReference type="NCBIfam" id="TIGR02867">
    <property type="entry name" value="spore_II_P"/>
    <property type="match status" value="1"/>
</dbReference>
<dbReference type="Proteomes" id="UP000008915">
    <property type="component" value="Chromosome"/>
</dbReference>
<evidence type="ECO:0000313" key="3">
    <source>
        <dbReference type="Proteomes" id="UP000008915"/>
    </source>
</evidence>
<feature type="compositionally biased region" description="Low complexity" evidence="1">
    <location>
        <begin position="101"/>
        <end position="144"/>
    </location>
</feature>
<dbReference type="eggNOG" id="COG0860">
    <property type="taxonomic scope" value="Bacteria"/>
</dbReference>
<accession>E6SKB3</accession>
<sequence>MPAAMEGLRPGAAARRGPDPARRGRAPAIHPAVASTVEPVAAEGGGAGPPPASGPAPSQSPSAGPGKADAWTALATYAGLVAAVFLFLAGLGGGLPWDRPAAPAERSPRPGGAAVAGPAAPGAAAGAAGSSPAGGVPAEPAVPALDGIDGAAGSQGPAPGPGGTPGDAAPSEPDLWQALAERLWGWRAVLRSAWPGSAPVPGGDPGAPAGTGAPPGAGAGGGPGDPGADAGQLGRQLAGLLLEKIAGLRLDEPLTLVAAQFPGEHHLEVFEEEGGPVVGRLAPPDVLAGGLPRFRLKQGDDAGPEVAVAGQEPRVLIYHTHTSEAYVGAVPAGAGFDPAVEAFTSDPGASVVGAGTAIQQVLQERGIGTVHLRQVFDRDGERVTRIGNYQRSLAALVGGKNRPGLLDRYPTVDVVLDVHRDGVGRDATVVQVRGQPAAALLFVVGTDRRLEHSQWQKNYCFVQWIVAELDRRSPGLVKGVLVSENRYNQHVRPGAILVEIGGYGNTPEEADRSARMFAEALAAVIEAGKVPRAGQPFQCPEGVKPPE</sequence>
<dbReference type="HOGENOM" id="CLU_020072_0_0_9"/>
<proteinExistence type="predicted"/>
<evidence type="ECO:0000313" key="2">
    <source>
        <dbReference type="EMBL" id="ADU52271.1"/>
    </source>
</evidence>
<keyword evidence="3" id="KW-1185">Reference proteome</keyword>
<feature type="region of interest" description="Disordered" evidence="1">
    <location>
        <begin position="197"/>
        <end position="231"/>
    </location>
</feature>
<name>E6SKB3_THEM7</name>
<feature type="compositionally biased region" description="Low complexity" evidence="1">
    <location>
        <begin position="197"/>
        <end position="212"/>
    </location>
</feature>
<evidence type="ECO:0000256" key="1">
    <source>
        <dbReference type="SAM" id="MobiDB-lite"/>
    </source>
</evidence>
<dbReference type="InterPro" id="IPR010897">
    <property type="entry name" value="Spore_II_P"/>
</dbReference>
<reference evidence="2 3" key="1">
    <citation type="journal article" date="2010" name="Stand. Genomic Sci.">
        <title>Complete genome sequence of Thermaerobacter marianensis type strain (7p75a).</title>
        <authorList>
            <person name="Han C."/>
            <person name="Gu W."/>
            <person name="Zhang X."/>
            <person name="Lapidus A."/>
            <person name="Nolan M."/>
            <person name="Copeland A."/>
            <person name="Lucas S."/>
            <person name="Del Rio T.G."/>
            <person name="Tice H."/>
            <person name="Cheng J.F."/>
            <person name="Tapia R."/>
            <person name="Goodwin L."/>
            <person name="Pitluck S."/>
            <person name="Pagani I."/>
            <person name="Ivanova N."/>
            <person name="Mavromatis K."/>
            <person name="Mikhailova N."/>
            <person name="Pati A."/>
            <person name="Chen A."/>
            <person name="Palaniappan K."/>
            <person name="Land M."/>
            <person name="Hauser L."/>
            <person name="Chang Y.J."/>
            <person name="Jeffries C.D."/>
            <person name="Schneider S."/>
            <person name="Rohde M."/>
            <person name="Goker M."/>
            <person name="Pukall R."/>
            <person name="Woyke T."/>
            <person name="Bristow J."/>
            <person name="Eisen J.A."/>
            <person name="Markowitz V."/>
            <person name="Hugenholtz P."/>
            <person name="Kyrpides N.C."/>
            <person name="Klenk H.P."/>
            <person name="Detter J.C."/>
        </authorList>
    </citation>
    <scope>NUCLEOTIDE SEQUENCE [LARGE SCALE GENOMIC DNA]</scope>
    <source>
        <strain evidence="3">ATCC 700841 / DSM 12885 / JCM 10246 / 7p75a</strain>
    </source>
</reference>
<dbReference type="AlphaFoldDB" id="E6SKB3"/>